<name>B8JBI4_ANAD2</name>
<dbReference type="EC" id="2.7.13.3" evidence="2"/>
<feature type="domain" description="PAC" evidence="12">
    <location>
        <begin position="244"/>
        <end position="296"/>
    </location>
</feature>
<dbReference type="Pfam" id="PF02518">
    <property type="entry name" value="HATPase_c"/>
    <property type="match status" value="1"/>
</dbReference>
<feature type="compositionally biased region" description="Basic and acidic residues" evidence="8">
    <location>
        <begin position="701"/>
        <end position="712"/>
    </location>
</feature>
<evidence type="ECO:0000256" key="8">
    <source>
        <dbReference type="SAM" id="MobiDB-lite"/>
    </source>
</evidence>
<dbReference type="EMBL" id="CP001359">
    <property type="protein sequence ID" value="ACL67592.1"/>
    <property type="molecule type" value="Genomic_DNA"/>
</dbReference>
<evidence type="ECO:0000259" key="11">
    <source>
        <dbReference type="PROSITE" id="PS50112"/>
    </source>
</evidence>
<feature type="modified residue" description="4-aspartylphosphate" evidence="6">
    <location>
        <position position="57"/>
    </location>
</feature>
<feature type="domain" description="Histidine kinase" evidence="9">
    <location>
        <begin position="466"/>
        <end position="688"/>
    </location>
</feature>
<dbReference type="PROSITE" id="PS50110">
    <property type="entry name" value="RESPONSE_REGULATORY"/>
    <property type="match status" value="1"/>
</dbReference>
<comment type="catalytic activity">
    <reaction evidence="1">
        <text>ATP + protein L-histidine = ADP + protein N-phospho-L-histidine.</text>
        <dbReference type="EC" id="2.7.13.3"/>
    </reaction>
</comment>
<dbReference type="CDD" id="cd00075">
    <property type="entry name" value="HATPase"/>
    <property type="match status" value="1"/>
</dbReference>
<accession>B8JBI4</accession>
<feature type="domain" description="PAS" evidence="11">
    <location>
        <begin position="167"/>
        <end position="241"/>
    </location>
</feature>
<evidence type="ECO:0000256" key="1">
    <source>
        <dbReference type="ARBA" id="ARBA00000085"/>
    </source>
</evidence>
<keyword evidence="5 13" id="KW-0418">Kinase</keyword>
<sequence length="712" mass="76746">MDGVEPVKILLVDDRPANLLALESALSGAGYELVKAGSGAEALRFLLRDECALILLDVNMPEMDGYETARLVRQNPRTRNIPVVFITAYGADERRVLSGYEAGAVDYLFKPVTPELLRSKVAAFVALHRAQRQILAQAEQLRAHERREHALALAQLELQSLRRQEAAQKRYRTLVEGITHALVWVIDPDTLVCRFVSPSAEAILGHPADRWTADPGLFAAALHPADRDQVLASLRAITAGSHGTTLQHRFVRADGSEAWFETAARLLPGEDGAGLELRGFSVEVTEVVEGRAALELLARATAELSGSLDCRDTVARAAAVAVPSLGEGCAVEVVVDPRAPPVRAVAHVRPEAREALERVARHPSLGRGPERGTEVIQDPAGLLDADGEGLARDLDALAAAEIVQVALTAHDQRLGTMRLFTSRPARARDLELAAELGRRVAQAVENALLYHRAKEAVELRERFLSIASHELRTPLAALLLQARVLNQLLDTGRIPVPPGSREELQRRVRGAVKQVERLGGLVNSLFDLARIRSGRLALERAPCDLVEIARDVAGRFEDVLALQGRAFTVETPEALRGVWDRGRVDQVITNLLSNAVKHGASGPVALRVSRRGAAVEVAVKDAGRGISEADRARIFELFEQGERSAGTGGLGLGLYITRSIAEAHGGRVSVEAPEGGGAVFRLELPVGVEESEREAASPPARELDDGRALVGG</sequence>
<dbReference type="InterPro" id="IPR011006">
    <property type="entry name" value="CheY-like_superfamily"/>
</dbReference>
<evidence type="ECO:0000256" key="2">
    <source>
        <dbReference type="ARBA" id="ARBA00012438"/>
    </source>
</evidence>
<dbReference type="GO" id="GO:0009927">
    <property type="term" value="F:histidine phosphotransfer kinase activity"/>
    <property type="evidence" value="ECO:0007669"/>
    <property type="project" value="TreeGrafter"/>
</dbReference>
<dbReference type="NCBIfam" id="TIGR00229">
    <property type="entry name" value="sensory_box"/>
    <property type="match status" value="1"/>
</dbReference>
<feature type="region of interest" description="Disordered" evidence="8">
    <location>
        <begin position="690"/>
        <end position="712"/>
    </location>
</feature>
<dbReference type="InterPro" id="IPR013655">
    <property type="entry name" value="PAS_fold_3"/>
</dbReference>
<dbReference type="InterPro" id="IPR004358">
    <property type="entry name" value="Sig_transdc_His_kin-like_C"/>
</dbReference>
<dbReference type="Proteomes" id="UP000007089">
    <property type="component" value="Chromosome"/>
</dbReference>
<dbReference type="PROSITE" id="PS50112">
    <property type="entry name" value="PAS"/>
    <property type="match status" value="1"/>
</dbReference>
<feature type="domain" description="Response regulatory" evidence="10">
    <location>
        <begin position="8"/>
        <end position="125"/>
    </location>
</feature>
<dbReference type="InterPro" id="IPR000700">
    <property type="entry name" value="PAS-assoc_C"/>
</dbReference>
<dbReference type="Gene3D" id="1.10.287.130">
    <property type="match status" value="1"/>
</dbReference>
<dbReference type="Gene3D" id="3.30.450.40">
    <property type="match status" value="1"/>
</dbReference>
<evidence type="ECO:0000256" key="7">
    <source>
        <dbReference type="SAM" id="Coils"/>
    </source>
</evidence>
<dbReference type="PRINTS" id="PR00344">
    <property type="entry name" value="BCTRLSENSOR"/>
</dbReference>
<evidence type="ECO:0000259" key="12">
    <source>
        <dbReference type="PROSITE" id="PS50113"/>
    </source>
</evidence>
<keyword evidence="4" id="KW-0808">Transferase</keyword>
<dbReference type="PANTHER" id="PTHR43047:SF72">
    <property type="entry name" value="OSMOSENSING HISTIDINE PROTEIN KINASE SLN1"/>
    <property type="match status" value="1"/>
</dbReference>
<dbReference type="Gene3D" id="3.30.450.20">
    <property type="entry name" value="PAS domain"/>
    <property type="match status" value="1"/>
</dbReference>
<dbReference type="InterPro" id="IPR003661">
    <property type="entry name" value="HisK_dim/P_dom"/>
</dbReference>
<dbReference type="RefSeq" id="WP_015935296.1">
    <property type="nucleotide sequence ID" value="NC_011891.1"/>
</dbReference>
<dbReference type="InterPro" id="IPR036890">
    <property type="entry name" value="HATPase_C_sf"/>
</dbReference>
<dbReference type="CDD" id="cd00082">
    <property type="entry name" value="HisKA"/>
    <property type="match status" value="1"/>
</dbReference>
<dbReference type="HOGENOM" id="CLU_000445_114_72_7"/>
<evidence type="ECO:0000256" key="6">
    <source>
        <dbReference type="PROSITE-ProRule" id="PRU00169"/>
    </source>
</evidence>
<dbReference type="SMART" id="SM00387">
    <property type="entry name" value="HATPase_c"/>
    <property type="match status" value="1"/>
</dbReference>
<dbReference type="SUPFAM" id="SSF52172">
    <property type="entry name" value="CheY-like"/>
    <property type="match status" value="1"/>
</dbReference>
<evidence type="ECO:0000313" key="14">
    <source>
        <dbReference type="Proteomes" id="UP000007089"/>
    </source>
</evidence>
<dbReference type="GO" id="GO:0000155">
    <property type="term" value="F:phosphorelay sensor kinase activity"/>
    <property type="evidence" value="ECO:0007669"/>
    <property type="project" value="InterPro"/>
</dbReference>
<keyword evidence="7" id="KW-0175">Coiled coil</keyword>
<dbReference type="KEGG" id="acp:A2cp1_4275"/>
<reference evidence="13" key="1">
    <citation type="submission" date="2009-01" db="EMBL/GenBank/DDBJ databases">
        <title>Complete sequence of Anaeromyxobacter dehalogenans 2CP-1.</title>
        <authorList>
            <consortium name="US DOE Joint Genome Institute"/>
            <person name="Lucas S."/>
            <person name="Copeland A."/>
            <person name="Lapidus A."/>
            <person name="Glavina del Rio T."/>
            <person name="Dalin E."/>
            <person name="Tice H."/>
            <person name="Bruce D."/>
            <person name="Goodwin L."/>
            <person name="Pitluck S."/>
            <person name="Saunders E."/>
            <person name="Brettin T."/>
            <person name="Detter J.C."/>
            <person name="Han C."/>
            <person name="Larimer F."/>
            <person name="Land M."/>
            <person name="Hauser L."/>
            <person name="Kyrpides N."/>
            <person name="Ovchinnikova G."/>
            <person name="Beliaev A.S."/>
            <person name="Richardson P."/>
        </authorList>
    </citation>
    <scope>NUCLEOTIDE SEQUENCE</scope>
    <source>
        <strain evidence="13">2CP-1</strain>
    </source>
</reference>
<dbReference type="Gene3D" id="3.30.565.10">
    <property type="entry name" value="Histidine kinase-like ATPase, C-terminal domain"/>
    <property type="match status" value="1"/>
</dbReference>
<dbReference type="InterPro" id="IPR029016">
    <property type="entry name" value="GAF-like_dom_sf"/>
</dbReference>
<dbReference type="Pfam" id="PF00512">
    <property type="entry name" value="HisKA"/>
    <property type="match status" value="1"/>
</dbReference>
<dbReference type="InterPro" id="IPR036097">
    <property type="entry name" value="HisK_dim/P_sf"/>
</dbReference>
<dbReference type="InterPro" id="IPR003594">
    <property type="entry name" value="HATPase_dom"/>
</dbReference>
<evidence type="ECO:0000313" key="13">
    <source>
        <dbReference type="EMBL" id="ACL67592.1"/>
    </source>
</evidence>
<dbReference type="SUPFAM" id="SSF55785">
    <property type="entry name" value="PYP-like sensor domain (PAS domain)"/>
    <property type="match status" value="1"/>
</dbReference>
<dbReference type="SUPFAM" id="SSF55874">
    <property type="entry name" value="ATPase domain of HSP90 chaperone/DNA topoisomerase II/histidine kinase"/>
    <property type="match status" value="1"/>
</dbReference>
<keyword evidence="14" id="KW-1185">Reference proteome</keyword>
<dbReference type="Gene3D" id="3.40.50.2300">
    <property type="match status" value="1"/>
</dbReference>
<proteinExistence type="predicted"/>
<dbReference type="SMART" id="SM00448">
    <property type="entry name" value="REC"/>
    <property type="match status" value="1"/>
</dbReference>
<dbReference type="InterPro" id="IPR000014">
    <property type="entry name" value="PAS"/>
</dbReference>
<dbReference type="PANTHER" id="PTHR43047">
    <property type="entry name" value="TWO-COMPONENT HISTIDINE PROTEIN KINASE"/>
    <property type="match status" value="1"/>
</dbReference>
<dbReference type="PROSITE" id="PS50113">
    <property type="entry name" value="PAC"/>
    <property type="match status" value="1"/>
</dbReference>
<dbReference type="Pfam" id="PF00072">
    <property type="entry name" value="Response_reg"/>
    <property type="match status" value="1"/>
</dbReference>
<gene>
    <name evidence="13" type="ordered locus">A2cp1_4275</name>
</gene>
<organism evidence="13 14">
    <name type="scientific">Anaeromyxobacter dehalogenans (strain ATCC BAA-258 / DSM 21875 / 2CP-1)</name>
    <dbReference type="NCBI Taxonomy" id="455488"/>
    <lineage>
        <taxon>Bacteria</taxon>
        <taxon>Pseudomonadati</taxon>
        <taxon>Myxococcota</taxon>
        <taxon>Myxococcia</taxon>
        <taxon>Myxococcales</taxon>
        <taxon>Cystobacterineae</taxon>
        <taxon>Anaeromyxobacteraceae</taxon>
        <taxon>Anaeromyxobacter</taxon>
    </lineage>
</organism>
<evidence type="ECO:0000256" key="4">
    <source>
        <dbReference type="ARBA" id="ARBA00022679"/>
    </source>
</evidence>
<evidence type="ECO:0000259" key="10">
    <source>
        <dbReference type="PROSITE" id="PS50110"/>
    </source>
</evidence>
<feature type="coiled-coil region" evidence="7">
    <location>
        <begin position="127"/>
        <end position="164"/>
    </location>
</feature>
<dbReference type="CDD" id="cd00130">
    <property type="entry name" value="PAS"/>
    <property type="match status" value="1"/>
</dbReference>
<dbReference type="SMART" id="SM00388">
    <property type="entry name" value="HisKA"/>
    <property type="match status" value="1"/>
</dbReference>
<evidence type="ECO:0000256" key="5">
    <source>
        <dbReference type="ARBA" id="ARBA00022777"/>
    </source>
</evidence>
<keyword evidence="3 6" id="KW-0597">Phosphoprotein</keyword>
<dbReference type="SUPFAM" id="SSF47384">
    <property type="entry name" value="Homodimeric domain of signal transducing histidine kinase"/>
    <property type="match status" value="1"/>
</dbReference>
<dbReference type="InterPro" id="IPR005467">
    <property type="entry name" value="His_kinase_dom"/>
</dbReference>
<evidence type="ECO:0000259" key="9">
    <source>
        <dbReference type="PROSITE" id="PS50109"/>
    </source>
</evidence>
<evidence type="ECO:0000256" key="3">
    <source>
        <dbReference type="ARBA" id="ARBA00022553"/>
    </source>
</evidence>
<dbReference type="InterPro" id="IPR001789">
    <property type="entry name" value="Sig_transdc_resp-reg_receiver"/>
</dbReference>
<dbReference type="InterPro" id="IPR035965">
    <property type="entry name" value="PAS-like_dom_sf"/>
</dbReference>
<dbReference type="Pfam" id="PF08447">
    <property type="entry name" value="PAS_3"/>
    <property type="match status" value="1"/>
</dbReference>
<dbReference type="GO" id="GO:0005886">
    <property type="term" value="C:plasma membrane"/>
    <property type="evidence" value="ECO:0007669"/>
    <property type="project" value="TreeGrafter"/>
</dbReference>
<dbReference type="AlphaFoldDB" id="B8JBI4"/>
<dbReference type="PROSITE" id="PS50109">
    <property type="entry name" value="HIS_KIN"/>
    <property type="match status" value="1"/>
</dbReference>
<protein>
    <recommendedName>
        <fullName evidence="2">histidine kinase</fullName>
        <ecNumber evidence="2">2.7.13.3</ecNumber>
    </recommendedName>
</protein>
<dbReference type="SMART" id="SM00091">
    <property type="entry name" value="PAS"/>
    <property type="match status" value="1"/>
</dbReference>